<protein>
    <recommendedName>
        <fullName evidence="4">FAD-binding PCMH-type domain-containing protein</fullName>
    </recommendedName>
</protein>
<dbReference type="PROSITE" id="PS51387">
    <property type="entry name" value="FAD_PCMH"/>
    <property type="match status" value="1"/>
</dbReference>
<dbReference type="OrthoDB" id="415825at2759"/>
<name>A0A484MUD2_9ASTE</name>
<comment type="cofactor">
    <cofactor evidence="1">
        <name>FAD</name>
        <dbReference type="ChEBI" id="CHEBI:57692"/>
    </cofactor>
</comment>
<dbReference type="Pfam" id="PF01565">
    <property type="entry name" value="FAD_binding_4"/>
    <property type="match status" value="1"/>
</dbReference>
<dbReference type="InterPro" id="IPR016167">
    <property type="entry name" value="FAD-bd_PCMH_sub1"/>
</dbReference>
<dbReference type="InterPro" id="IPR016166">
    <property type="entry name" value="FAD-bd_PCMH"/>
</dbReference>
<evidence type="ECO:0000256" key="2">
    <source>
        <dbReference type="ARBA" id="ARBA00022801"/>
    </source>
</evidence>
<reference evidence="5 6" key="1">
    <citation type="submission" date="2018-04" db="EMBL/GenBank/DDBJ databases">
        <authorList>
            <person name="Vogel A."/>
        </authorList>
    </citation>
    <scope>NUCLEOTIDE SEQUENCE [LARGE SCALE GENOMIC DNA]</scope>
</reference>
<accession>A0A484MUD2</accession>
<dbReference type="GO" id="GO:0071949">
    <property type="term" value="F:FAD binding"/>
    <property type="evidence" value="ECO:0007669"/>
    <property type="project" value="InterPro"/>
</dbReference>
<dbReference type="InterPro" id="IPR006094">
    <property type="entry name" value="Oxid_FAD_bind_N"/>
</dbReference>
<keyword evidence="6" id="KW-1185">Reference proteome</keyword>
<dbReference type="EMBL" id="OOIL02004368">
    <property type="protein sequence ID" value="VFQ91404.1"/>
    <property type="molecule type" value="Genomic_DNA"/>
</dbReference>
<dbReference type="InterPro" id="IPR036881">
    <property type="entry name" value="Glyco_hydro_3_C_sf"/>
</dbReference>
<feature type="region of interest" description="Disordered" evidence="3">
    <location>
        <begin position="1"/>
        <end position="35"/>
    </location>
</feature>
<proteinExistence type="predicted"/>
<evidence type="ECO:0000313" key="6">
    <source>
        <dbReference type="Proteomes" id="UP000595140"/>
    </source>
</evidence>
<dbReference type="SUPFAM" id="SSF56176">
    <property type="entry name" value="FAD-binding/transporter-associated domain-like"/>
    <property type="match status" value="1"/>
</dbReference>
<dbReference type="AlphaFoldDB" id="A0A484MUD2"/>
<dbReference type="SUPFAM" id="SSF52279">
    <property type="entry name" value="Beta-D-glucan exohydrolase, C-terminal domain"/>
    <property type="match status" value="1"/>
</dbReference>
<dbReference type="Gene3D" id="3.30.43.10">
    <property type="entry name" value="Uridine Diphospho-n-acetylenolpyruvylglucosamine Reductase, domain 2"/>
    <property type="match status" value="1"/>
</dbReference>
<dbReference type="InterPro" id="IPR016169">
    <property type="entry name" value="FAD-bd_PCMH_sub2"/>
</dbReference>
<dbReference type="Gene3D" id="3.30.465.10">
    <property type="match status" value="1"/>
</dbReference>
<evidence type="ECO:0000256" key="3">
    <source>
        <dbReference type="SAM" id="MobiDB-lite"/>
    </source>
</evidence>
<dbReference type="Proteomes" id="UP000595140">
    <property type="component" value="Unassembled WGS sequence"/>
</dbReference>
<dbReference type="PANTHER" id="PTHR32448">
    <property type="entry name" value="OS08G0158400 PROTEIN"/>
    <property type="match status" value="1"/>
</dbReference>
<dbReference type="GO" id="GO:0005975">
    <property type="term" value="P:carbohydrate metabolic process"/>
    <property type="evidence" value="ECO:0007669"/>
    <property type="project" value="InterPro"/>
</dbReference>
<evidence type="ECO:0000256" key="1">
    <source>
        <dbReference type="ARBA" id="ARBA00001974"/>
    </source>
</evidence>
<dbReference type="GO" id="GO:0004553">
    <property type="term" value="F:hydrolase activity, hydrolyzing O-glycosyl compounds"/>
    <property type="evidence" value="ECO:0007669"/>
    <property type="project" value="InterPro"/>
</dbReference>
<sequence length="384" mass="42981">MVMERPSSEEVLSDWESGISGPNSTAAEATAERRSPVGCGELTAVGEDERIHQIIREKLLAGGSRRLGRMSMTKKAKVQAFEIFSSDSIPPPGRRELVGRLDLGSRHHHGLIPFTALLSPLAKCLPLCTMRLMFADKYRDHRVGSYQTYGFYKGPTVFDFGHGLSYTNFTHTIVFGPPVTIHLCPKENHSCNAFECDPIAVHDSSFYLHVKIKNAGERVASLLVHSATLRTCLAKKFKNDSGFSKEYFTQENSSNVPILEELAHNRRFLNAGFPKSWAIITPKDEYEVQAIILCAKRHGIQIRIRSRGHDYEGLPYTERRVKSGNDFLLLDLKLMRKVSVDVKEKSVWVEYGATIGELYFAIAKSIRTLGFPAGVSPMLELASY</sequence>
<evidence type="ECO:0000259" key="4">
    <source>
        <dbReference type="PROSITE" id="PS51387"/>
    </source>
</evidence>
<keyword evidence="2" id="KW-0378">Hydrolase</keyword>
<evidence type="ECO:0000313" key="5">
    <source>
        <dbReference type="EMBL" id="VFQ91404.1"/>
    </source>
</evidence>
<organism evidence="5 6">
    <name type="scientific">Cuscuta campestris</name>
    <dbReference type="NCBI Taxonomy" id="132261"/>
    <lineage>
        <taxon>Eukaryota</taxon>
        <taxon>Viridiplantae</taxon>
        <taxon>Streptophyta</taxon>
        <taxon>Embryophyta</taxon>
        <taxon>Tracheophyta</taxon>
        <taxon>Spermatophyta</taxon>
        <taxon>Magnoliopsida</taxon>
        <taxon>eudicotyledons</taxon>
        <taxon>Gunneridae</taxon>
        <taxon>Pentapetalae</taxon>
        <taxon>asterids</taxon>
        <taxon>lamiids</taxon>
        <taxon>Solanales</taxon>
        <taxon>Convolvulaceae</taxon>
        <taxon>Cuscuteae</taxon>
        <taxon>Cuscuta</taxon>
        <taxon>Cuscuta subgen. Grammica</taxon>
        <taxon>Cuscuta sect. Cleistogrammica</taxon>
    </lineage>
</organism>
<gene>
    <name evidence="5" type="ORF">CCAM_LOCUS33180</name>
</gene>
<dbReference type="InterPro" id="IPR036318">
    <property type="entry name" value="FAD-bd_PCMH-like_sf"/>
</dbReference>
<feature type="domain" description="FAD-binding PCMH-type" evidence="4">
    <location>
        <begin position="270"/>
        <end position="384"/>
    </location>
</feature>